<dbReference type="Proteomes" id="UP001165289">
    <property type="component" value="Unassembled WGS sequence"/>
</dbReference>
<reference evidence="3 4" key="1">
    <citation type="journal article" date="2023" name="BMC Biol.">
        <title>The compact genome of the sponge Oopsacas minuta (Hexactinellida) is lacking key metazoan core genes.</title>
        <authorList>
            <person name="Santini S."/>
            <person name="Schenkelaars Q."/>
            <person name="Jourda C."/>
            <person name="Duchesne M."/>
            <person name="Belahbib H."/>
            <person name="Rocher C."/>
            <person name="Selva M."/>
            <person name="Riesgo A."/>
            <person name="Vervoort M."/>
            <person name="Leys S.P."/>
            <person name="Kodjabachian L."/>
            <person name="Le Bivic A."/>
            <person name="Borchiellini C."/>
            <person name="Claverie J.M."/>
            <person name="Renard E."/>
        </authorList>
    </citation>
    <scope>NUCLEOTIDE SEQUENCE [LARGE SCALE GENOMIC DNA]</scope>
    <source>
        <strain evidence="3">SPO-2</strain>
    </source>
</reference>
<keyword evidence="2" id="KW-0812">Transmembrane</keyword>
<protein>
    <submittedName>
        <fullName evidence="3">Uncharacterized protein</fullName>
    </submittedName>
</protein>
<name>A0AAV7JPU1_9METZ</name>
<evidence type="ECO:0000313" key="3">
    <source>
        <dbReference type="EMBL" id="KAI6650701.1"/>
    </source>
</evidence>
<feature type="region of interest" description="Disordered" evidence="1">
    <location>
        <begin position="50"/>
        <end position="70"/>
    </location>
</feature>
<evidence type="ECO:0000256" key="1">
    <source>
        <dbReference type="SAM" id="MobiDB-lite"/>
    </source>
</evidence>
<gene>
    <name evidence="3" type="ORF">LOD99_7752</name>
</gene>
<dbReference type="AlphaFoldDB" id="A0AAV7JPU1"/>
<evidence type="ECO:0000256" key="2">
    <source>
        <dbReference type="SAM" id="Phobius"/>
    </source>
</evidence>
<evidence type="ECO:0000313" key="4">
    <source>
        <dbReference type="Proteomes" id="UP001165289"/>
    </source>
</evidence>
<accession>A0AAV7JPU1</accession>
<proteinExistence type="predicted"/>
<keyword evidence="2" id="KW-0472">Membrane</keyword>
<feature type="transmembrane region" description="Helical" evidence="2">
    <location>
        <begin position="6"/>
        <end position="39"/>
    </location>
</feature>
<comment type="caution">
    <text evidence="3">The sequence shown here is derived from an EMBL/GenBank/DDBJ whole genome shotgun (WGS) entry which is preliminary data.</text>
</comment>
<dbReference type="EMBL" id="JAKMXF010000310">
    <property type="protein sequence ID" value="KAI6650701.1"/>
    <property type="molecule type" value="Genomic_DNA"/>
</dbReference>
<sequence length="70" mass="7754">MDRIIIHYIYCCVYLVFILLSGARIIFAISVMASVRALVLKTEIILPKKSTQSNSGNIPESTQGPSGQRK</sequence>
<organism evidence="3 4">
    <name type="scientific">Oopsacas minuta</name>
    <dbReference type="NCBI Taxonomy" id="111878"/>
    <lineage>
        <taxon>Eukaryota</taxon>
        <taxon>Metazoa</taxon>
        <taxon>Porifera</taxon>
        <taxon>Hexactinellida</taxon>
        <taxon>Hexasterophora</taxon>
        <taxon>Lyssacinosida</taxon>
        <taxon>Leucopsacidae</taxon>
        <taxon>Oopsacas</taxon>
    </lineage>
</organism>
<keyword evidence="2" id="KW-1133">Transmembrane helix</keyword>
<keyword evidence="4" id="KW-1185">Reference proteome</keyword>